<comment type="caution">
    <text evidence="1">The sequence shown here is derived from an EMBL/GenBank/DDBJ whole genome shotgun (WGS) entry which is preliminary data.</text>
</comment>
<keyword evidence="2" id="KW-1185">Reference proteome</keyword>
<protein>
    <submittedName>
        <fullName evidence="1">Uncharacterized protein</fullName>
    </submittedName>
</protein>
<dbReference type="EMBL" id="JAQNDM010000002">
    <property type="protein sequence ID" value="MDC0709614.1"/>
    <property type="molecule type" value="Genomic_DNA"/>
</dbReference>
<accession>A0ABT5D993</accession>
<dbReference type="RefSeq" id="WP_272138314.1">
    <property type="nucleotide sequence ID" value="NZ_JAQNDM010000002.1"/>
</dbReference>
<evidence type="ECO:0000313" key="1">
    <source>
        <dbReference type="EMBL" id="MDC0709614.1"/>
    </source>
</evidence>
<sequence length="201" mass="22292">MSKPQPPFHDLEFATVVDFWAGTPSIHRSAFLMPVKAPKEFLAFGVLQPSRQVHFVARGRLKDHLANFLSRMAQSGAQIELYVRAPVPAGFLRRYASGPPIENQESEDPPEQPVLGLVPTGATPYTKSHKAFWPQSEPVSRRVLLAPTHEPAEFLALGLLTSSDNVLFRVNDSVQEHLGKFVTRMVKDGANVELYTQPPAL</sequence>
<reference evidence="1 2" key="1">
    <citation type="submission" date="2022-11" db="EMBL/GenBank/DDBJ databases">
        <title>Minimal conservation of predation-associated metabolite biosynthetic gene clusters underscores biosynthetic potential of Myxococcota including descriptions for ten novel species: Archangium lansinium sp. nov., Myxococcus landrumus sp. nov., Nannocystis bai.</title>
        <authorList>
            <person name="Ahearne A."/>
            <person name="Stevens C."/>
            <person name="Dowd S."/>
        </authorList>
    </citation>
    <scope>NUCLEOTIDE SEQUENCE [LARGE SCALE GENOMIC DNA]</scope>
    <source>
        <strain evidence="1 2">NCWAL01</strain>
    </source>
</reference>
<proteinExistence type="predicted"/>
<dbReference type="Proteomes" id="UP001221838">
    <property type="component" value="Unassembled WGS sequence"/>
</dbReference>
<organism evidence="1 2">
    <name type="scientific">Stigmatella ashevillensis</name>
    <dbReference type="NCBI Taxonomy" id="2995309"/>
    <lineage>
        <taxon>Bacteria</taxon>
        <taxon>Pseudomonadati</taxon>
        <taxon>Myxococcota</taxon>
        <taxon>Myxococcia</taxon>
        <taxon>Myxococcales</taxon>
        <taxon>Cystobacterineae</taxon>
        <taxon>Archangiaceae</taxon>
        <taxon>Stigmatella</taxon>
    </lineage>
</organism>
<gene>
    <name evidence="1" type="ORF">POL68_14175</name>
</gene>
<name>A0ABT5D993_9BACT</name>
<evidence type="ECO:0000313" key="2">
    <source>
        <dbReference type="Proteomes" id="UP001221838"/>
    </source>
</evidence>